<dbReference type="PANTHER" id="PTHR42951">
    <property type="entry name" value="METALLO-BETA-LACTAMASE DOMAIN-CONTAINING"/>
    <property type="match status" value="1"/>
</dbReference>
<dbReference type="PANTHER" id="PTHR42951:SF4">
    <property type="entry name" value="ACYL-COENZYME A THIOESTERASE MBLAC2"/>
    <property type="match status" value="1"/>
</dbReference>
<dbReference type="InterPro" id="IPR050855">
    <property type="entry name" value="NDM-1-like"/>
</dbReference>
<dbReference type="Proteomes" id="UP000663090">
    <property type="component" value="Chromosome"/>
</dbReference>
<protein>
    <submittedName>
        <fullName evidence="4">MBL fold metallo-hydrolase</fullName>
    </submittedName>
</protein>
<proteinExistence type="inferred from homology"/>
<keyword evidence="5" id="KW-1185">Reference proteome</keyword>
<feature type="signal peptide" evidence="2">
    <location>
        <begin position="1"/>
        <end position="17"/>
    </location>
</feature>
<accession>A0ABX7N570</accession>
<dbReference type="RefSeq" id="WP_206714281.1">
    <property type="nucleotide sequence ID" value="NZ_CP071091.1"/>
</dbReference>
<dbReference type="CDD" id="cd16282">
    <property type="entry name" value="metallo-hydrolase-like_MBL-fold"/>
    <property type="match status" value="1"/>
</dbReference>
<evidence type="ECO:0000259" key="3">
    <source>
        <dbReference type="SMART" id="SM00849"/>
    </source>
</evidence>
<gene>
    <name evidence="4" type="ORF">JY572_29945</name>
</gene>
<dbReference type="SMART" id="SM00849">
    <property type="entry name" value="Lactamase_B"/>
    <property type="match status" value="1"/>
</dbReference>
<dbReference type="SUPFAM" id="SSF56281">
    <property type="entry name" value="Metallo-hydrolase/oxidoreductase"/>
    <property type="match status" value="1"/>
</dbReference>
<sequence length="304" mass="32639">MRNLVAVLVVFPALALAQPKDVEKAPVTSSPVAGNVHLVVGKGGNIGVSVGPDGLLLIDDQYAPLAPKIHQALDKLSKKKIEYLVNTHWHGDHVGGNAIFGREARILAQREVRNRMVTGRAGGMGDPVPPAKKEALPVITYDTGMSVYFNGEEVRLLHLPAGHTDGDTVVYFTGSNVVHMGDLFFTDLFPFIDIYNSGGTVEGFVRNVEKVLETLPAGAKIIPGHGALSDRAGLERFLAMLRESVALVRGKLAAGKTIEQVTAEGVPEHLKSFGSGAIKEDFWLQTLYRGLSSKTEPKTATESK</sequence>
<feature type="chain" id="PRO_5046286780" evidence="2">
    <location>
        <begin position="18"/>
        <end position="304"/>
    </location>
</feature>
<dbReference type="Pfam" id="PF00753">
    <property type="entry name" value="Lactamase_B"/>
    <property type="match status" value="1"/>
</dbReference>
<evidence type="ECO:0000256" key="1">
    <source>
        <dbReference type="ARBA" id="ARBA00005250"/>
    </source>
</evidence>
<evidence type="ECO:0000313" key="4">
    <source>
        <dbReference type="EMBL" id="QSQ12556.1"/>
    </source>
</evidence>
<dbReference type="Gene3D" id="3.60.15.10">
    <property type="entry name" value="Ribonuclease Z/Hydroxyacylglutathione hydrolase-like"/>
    <property type="match status" value="1"/>
</dbReference>
<keyword evidence="2" id="KW-0732">Signal</keyword>
<comment type="similarity">
    <text evidence="1">Belongs to the metallo-beta-lactamase superfamily. Class-B beta-lactamase family.</text>
</comment>
<reference evidence="4 5" key="1">
    <citation type="submission" date="2021-02" db="EMBL/GenBank/DDBJ databases">
        <title>De Novo genome assembly of isolated myxobacteria.</title>
        <authorList>
            <person name="Stevens D.C."/>
        </authorList>
    </citation>
    <scope>NUCLEOTIDE SEQUENCE [LARGE SCALE GENOMIC DNA]</scope>
    <source>
        <strain evidence="4 5">SCHIC003</strain>
    </source>
</reference>
<evidence type="ECO:0000313" key="5">
    <source>
        <dbReference type="Proteomes" id="UP000663090"/>
    </source>
</evidence>
<organism evidence="4 5">
    <name type="scientific">Myxococcus landrumensis</name>
    <dbReference type="NCBI Taxonomy" id="2813577"/>
    <lineage>
        <taxon>Bacteria</taxon>
        <taxon>Pseudomonadati</taxon>
        <taxon>Myxococcota</taxon>
        <taxon>Myxococcia</taxon>
        <taxon>Myxococcales</taxon>
        <taxon>Cystobacterineae</taxon>
        <taxon>Myxococcaceae</taxon>
        <taxon>Myxococcus</taxon>
    </lineage>
</organism>
<dbReference type="InterPro" id="IPR001279">
    <property type="entry name" value="Metallo-B-lactamas"/>
</dbReference>
<evidence type="ECO:0000256" key="2">
    <source>
        <dbReference type="SAM" id="SignalP"/>
    </source>
</evidence>
<name>A0ABX7N570_9BACT</name>
<feature type="domain" description="Metallo-beta-lactamase" evidence="3">
    <location>
        <begin position="43"/>
        <end position="225"/>
    </location>
</feature>
<dbReference type="InterPro" id="IPR036866">
    <property type="entry name" value="RibonucZ/Hydroxyglut_hydro"/>
</dbReference>
<dbReference type="EMBL" id="CP071091">
    <property type="protein sequence ID" value="QSQ12556.1"/>
    <property type="molecule type" value="Genomic_DNA"/>
</dbReference>